<sequence>MLDWMHGHSRLPLALSVVELLVDMDCQGCETKVRRAISKLSGVNTVEIDVDRQKVTVTGYIDREEVLRIVKRTGRAAEFWPFPYNGYYGGYYTYPSQYLEQSNQKINNHGENTISYGGNYNFYEDSSINGNHLRKRYVIHHKSKVTQDEGGITQGRSKDMLSL</sequence>
<keyword evidence="2" id="KW-0732">Signal</keyword>
<dbReference type="EMBL" id="CM010631">
    <property type="protein sequence ID" value="RID65102.1"/>
    <property type="molecule type" value="Genomic_DNA"/>
</dbReference>
<dbReference type="Pfam" id="PF00403">
    <property type="entry name" value="HMA"/>
    <property type="match status" value="1"/>
</dbReference>
<dbReference type="InterPro" id="IPR006121">
    <property type="entry name" value="HMA_dom"/>
</dbReference>
<dbReference type="SUPFAM" id="SSF55008">
    <property type="entry name" value="HMA, heavy metal-associated domain"/>
    <property type="match status" value="1"/>
</dbReference>
<evidence type="ECO:0000313" key="5">
    <source>
        <dbReference type="Proteomes" id="UP000264353"/>
    </source>
</evidence>
<dbReference type="Proteomes" id="UP000264353">
    <property type="component" value="Chromosome A4"/>
</dbReference>
<dbReference type="PROSITE" id="PS50846">
    <property type="entry name" value="HMA_2"/>
    <property type="match status" value="1"/>
</dbReference>
<dbReference type="InterPro" id="IPR017969">
    <property type="entry name" value="Heavy-metal-associated_CS"/>
</dbReference>
<proteinExistence type="predicted"/>
<dbReference type="PANTHER" id="PTHR22814">
    <property type="entry name" value="COPPER TRANSPORT PROTEIN ATOX1-RELATED"/>
    <property type="match status" value="1"/>
</dbReference>
<dbReference type="AlphaFoldDB" id="A0A397ZHG8"/>
<dbReference type="GO" id="GO:0046872">
    <property type="term" value="F:metal ion binding"/>
    <property type="evidence" value="ECO:0007669"/>
    <property type="project" value="UniProtKB-KW"/>
</dbReference>
<dbReference type="InterPro" id="IPR036163">
    <property type="entry name" value="HMA_dom_sf"/>
</dbReference>
<evidence type="ECO:0000259" key="3">
    <source>
        <dbReference type="PROSITE" id="PS50846"/>
    </source>
</evidence>
<feature type="chain" id="PRO_5017208384" description="HMA domain-containing protein" evidence="2">
    <location>
        <begin position="29"/>
        <end position="163"/>
    </location>
</feature>
<feature type="domain" description="HMA" evidence="3">
    <location>
        <begin position="15"/>
        <end position="78"/>
    </location>
</feature>
<accession>A0A397ZHG8</accession>
<dbReference type="PANTHER" id="PTHR22814:SF306">
    <property type="entry name" value="HEAVY METAL-ASSOCIATED ISOPRENYLATED PLANT PROTEIN 45"/>
    <property type="match status" value="1"/>
</dbReference>
<evidence type="ECO:0000256" key="2">
    <source>
        <dbReference type="SAM" id="SignalP"/>
    </source>
</evidence>
<feature type="signal peptide" evidence="2">
    <location>
        <begin position="1"/>
        <end position="28"/>
    </location>
</feature>
<dbReference type="CDD" id="cd00371">
    <property type="entry name" value="HMA"/>
    <property type="match status" value="1"/>
</dbReference>
<organism evidence="4 5">
    <name type="scientific">Brassica campestris</name>
    <name type="common">Field mustard</name>
    <dbReference type="NCBI Taxonomy" id="3711"/>
    <lineage>
        <taxon>Eukaryota</taxon>
        <taxon>Viridiplantae</taxon>
        <taxon>Streptophyta</taxon>
        <taxon>Embryophyta</taxon>
        <taxon>Tracheophyta</taxon>
        <taxon>Spermatophyta</taxon>
        <taxon>Magnoliopsida</taxon>
        <taxon>eudicotyledons</taxon>
        <taxon>Gunneridae</taxon>
        <taxon>Pentapetalae</taxon>
        <taxon>rosids</taxon>
        <taxon>malvids</taxon>
        <taxon>Brassicales</taxon>
        <taxon>Brassicaceae</taxon>
        <taxon>Brassiceae</taxon>
        <taxon>Brassica</taxon>
    </lineage>
</organism>
<reference evidence="4 5" key="1">
    <citation type="submission" date="2018-06" db="EMBL/GenBank/DDBJ databases">
        <title>WGS assembly of Brassica rapa FPsc.</title>
        <authorList>
            <person name="Bowman J."/>
            <person name="Kohchi T."/>
            <person name="Yamato K."/>
            <person name="Jenkins J."/>
            <person name="Shu S."/>
            <person name="Ishizaki K."/>
            <person name="Yamaoka S."/>
            <person name="Nishihama R."/>
            <person name="Nakamura Y."/>
            <person name="Berger F."/>
            <person name="Adam C."/>
            <person name="Aki S."/>
            <person name="Althoff F."/>
            <person name="Araki T."/>
            <person name="Arteaga-Vazquez M."/>
            <person name="Balasubrmanian S."/>
            <person name="Bauer D."/>
            <person name="Boehm C."/>
            <person name="Briginshaw L."/>
            <person name="Caballero-Perez J."/>
            <person name="Catarino B."/>
            <person name="Chen F."/>
            <person name="Chiyoda S."/>
            <person name="Chovatia M."/>
            <person name="Davies K."/>
            <person name="Delmans M."/>
            <person name="Demura T."/>
            <person name="Dierschke T."/>
            <person name="Dolan L."/>
            <person name="Dorantes-Acosta A."/>
            <person name="Eklund D."/>
            <person name="Florent S."/>
            <person name="Flores-Sandoval E."/>
            <person name="Fujiyama A."/>
            <person name="Fukuzawa H."/>
            <person name="Galik B."/>
            <person name="Grimanelli D."/>
            <person name="Grimwood J."/>
            <person name="Grossniklaus U."/>
            <person name="Hamada T."/>
            <person name="Haseloff J."/>
            <person name="Hetherington A."/>
            <person name="Higo A."/>
            <person name="Hirakawa Y."/>
            <person name="Hundley H."/>
            <person name="Ikeda Y."/>
            <person name="Inoue K."/>
            <person name="Inoue S."/>
            <person name="Ishida S."/>
            <person name="Jia Q."/>
            <person name="Kakita M."/>
            <person name="Kanazawa T."/>
            <person name="Kawai Y."/>
            <person name="Kawashima T."/>
            <person name="Kennedy M."/>
            <person name="Kinose K."/>
            <person name="Kinoshita T."/>
            <person name="Kohara Y."/>
            <person name="Koide E."/>
            <person name="Komatsu K."/>
            <person name="Kopischke S."/>
            <person name="Kubo M."/>
            <person name="Kyozuka J."/>
            <person name="Lagercrantz U."/>
            <person name="Lin S."/>
            <person name="Lindquist E."/>
            <person name="Lipzen A."/>
            <person name="Lu C."/>
            <person name="Luna E."/>
            <person name="Martienssen R."/>
            <person name="Minamino N."/>
            <person name="Mizutani M."/>
            <person name="Mizutani M."/>
            <person name="Mochizuki N."/>
            <person name="Monte I."/>
            <person name="Mosher R."/>
            <person name="Nagasaki H."/>
            <person name="Nakagami H."/>
            <person name="Naramoto S."/>
            <person name="Nishitani K."/>
            <person name="Ohtani M."/>
            <person name="Okamoto T."/>
            <person name="Okumura M."/>
            <person name="Phillips J."/>
            <person name="Pollak B."/>
            <person name="Reinders A."/>
            <person name="Roevekamp M."/>
            <person name="Sano R."/>
            <person name="Sawa S."/>
            <person name="Schmid M."/>
            <person name="Shirakawa M."/>
            <person name="Solano R."/>
            <person name="Spunde A."/>
            <person name="Suetsugu N."/>
            <person name="Sugano S."/>
            <person name="Sugiyama A."/>
            <person name="Sun R."/>
            <person name="Suzuki Y."/>
            <person name="Takenaka M."/>
            <person name="Takezawa D."/>
            <person name="Tomogane H."/>
            <person name="Tsuzuki M."/>
            <person name="Ueda T."/>
            <person name="Umeda M."/>
            <person name="Ward J."/>
            <person name="Watanabe Y."/>
            <person name="Yazaki K."/>
            <person name="Yokoyama R."/>
            <person name="Yoshitake Y."/>
            <person name="Yotsui I."/>
            <person name="Zachgo S."/>
            <person name="Schmutz J."/>
        </authorList>
    </citation>
    <scope>NUCLEOTIDE SEQUENCE [LARGE SCALE GENOMIC DNA]</scope>
    <source>
        <strain evidence="5">cv. B-3</strain>
    </source>
</reference>
<evidence type="ECO:0000313" key="4">
    <source>
        <dbReference type="EMBL" id="RID65102.1"/>
    </source>
</evidence>
<gene>
    <name evidence="4" type="ORF">BRARA_D00322</name>
</gene>
<dbReference type="PROSITE" id="PS01047">
    <property type="entry name" value="HMA_1"/>
    <property type="match status" value="1"/>
</dbReference>
<evidence type="ECO:0000256" key="1">
    <source>
        <dbReference type="ARBA" id="ARBA00022723"/>
    </source>
</evidence>
<name>A0A397ZHG8_BRACM</name>
<keyword evidence="1" id="KW-0479">Metal-binding</keyword>
<dbReference type="Gene3D" id="3.30.70.100">
    <property type="match status" value="1"/>
</dbReference>
<protein>
    <recommendedName>
        <fullName evidence="3">HMA domain-containing protein</fullName>
    </recommendedName>
</protein>